<protein>
    <submittedName>
        <fullName evidence="2">Competence protein TfoX</fullName>
    </submittedName>
</protein>
<organism evidence="2 3">
    <name type="scientific">Eubacterium maltosivorans</name>
    <dbReference type="NCBI Taxonomy" id="2041044"/>
    <lineage>
        <taxon>Bacteria</taxon>
        <taxon>Bacillati</taxon>
        <taxon>Bacillota</taxon>
        <taxon>Clostridia</taxon>
        <taxon>Eubacteriales</taxon>
        <taxon>Eubacteriaceae</taxon>
        <taxon>Eubacterium</taxon>
    </lineage>
</organism>
<dbReference type="InterPro" id="IPR047525">
    <property type="entry name" value="TfoX-like"/>
</dbReference>
<dbReference type="Pfam" id="PF04994">
    <property type="entry name" value="TfoX_C"/>
    <property type="match status" value="1"/>
</dbReference>
<sequence length="83" mass="9235">MSQLEKLPNIGKVVAGELEAVGIDTPEKLRAAGTKEAFLRLKQNDPNSCLHKLMGLEGAIQGVRKYDLPDEVKQELKDWFNSL</sequence>
<evidence type="ECO:0000313" key="2">
    <source>
        <dbReference type="EMBL" id="QCT73346.1"/>
    </source>
</evidence>
<dbReference type="Proteomes" id="UP000218387">
    <property type="component" value="Chromosome"/>
</dbReference>
<reference evidence="2 3" key="1">
    <citation type="submission" date="2018-05" db="EMBL/GenBank/DDBJ databases">
        <title>Genome comparison of Eubacterium sp.</title>
        <authorList>
            <person name="Feng Y."/>
            <person name="Sanchez-Andrea I."/>
            <person name="Stams A.J.M."/>
            <person name="De Vos W.M."/>
        </authorList>
    </citation>
    <scope>NUCLEOTIDE SEQUENCE [LARGE SCALE GENOMIC DNA]</scope>
    <source>
        <strain evidence="2 3">YI</strain>
    </source>
</reference>
<dbReference type="Gene3D" id="1.10.150.20">
    <property type="entry name" value="5' to 3' exonuclease, C-terminal subdomain"/>
    <property type="match status" value="1"/>
</dbReference>
<proteinExistence type="predicted"/>
<keyword evidence="3" id="KW-1185">Reference proteome</keyword>
<gene>
    <name evidence="2" type="ORF">CPZ25_019170</name>
</gene>
<evidence type="ECO:0000259" key="1">
    <source>
        <dbReference type="Pfam" id="PF04994"/>
    </source>
</evidence>
<dbReference type="KEGG" id="emt:CPZ25_019170"/>
<accession>A0A4V1GMH9</accession>
<dbReference type="EMBL" id="CP029487">
    <property type="protein sequence ID" value="QCT73346.1"/>
    <property type="molecule type" value="Genomic_DNA"/>
</dbReference>
<dbReference type="AlphaFoldDB" id="A0A4V1GMH9"/>
<evidence type="ECO:0000313" key="3">
    <source>
        <dbReference type="Proteomes" id="UP000218387"/>
    </source>
</evidence>
<name>A0A4V1GMH9_EUBML</name>
<dbReference type="InterPro" id="IPR007077">
    <property type="entry name" value="TfoX_C"/>
</dbReference>
<dbReference type="RefSeq" id="WP_096918909.1">
    <property type="nucleotide sequence ID" value="NZ_CP029487.1"/>
</dbReference>
<dbReference type="PANTHER" id="PTHR36121:SF1">
    <property type="entry name" value="PROTEIN SXY"/>
    <property type="match status" value="1"/>
</dbReference>
<dbReference type="PANTHER" id="PTHR36121">
    <property type="entry name" value="PROTEIN SXY"/>
    <property type="match status" value="1"/>
</dbReference>
<feature type="domain" description="TfoX C-terminal" evidence="1">
    <location>
        <begin position="2"/>
        <end position="79"/>
    </location>
</feature>